<evidence type="ECO:0000256" key="1">
    <source>
        <dbReference type="ARBA" id="ARBA00022516"/>
    </source>
</evidence>
<keyword evidence="5" id="KW-1185">Reference proteome</keyword>
<evidence type="ECO:0000256" key="2">
    <source>
        <dbReference type="ARBA" id="ARBA00022801"/>
    </source>
</evidence>
<dbReference type="GO" id="GO:0008770">
    <property type="term" value="F:[acyl-carrier-protein] phosphodiesterase activity"/>
    <property type="evidence" value="ECO:0007669"/>
    <property type="project" value="InterPro"/>
</dbReference>
<accession>A0A550JDA4</accession>
<protein>
    <submittedName>
        <fullName evidence="4">DUF479 domain-containing protein</fullName>
    </submittedName>
</protein>
<dbReference type="PIRSF" id="PIRSF011489">
    <property type="entry name" value="DUF479"/>
    <property type="match status" value="1"/>
</dbReference>
<keyword evidence="2" id="KW-0378">Hydrolase</keyword>
<dbReference type="InterPro" id="IPR007431">
    <property type="entry name" value="ACP_PD"/>
</dbReference>
<dbReference type="GO" id="GO:0006633">
    <property type="term" value="P:fatty acid biosynthetic process"/>
    <property type="evidence" value="ECO:0007669"/>
    <property type="project" value="InterPro"/>
</dbReference>
<dbReference type="AlphaFoldDB" id="A0A550JDA4"/>
<reference evidence="4 5" key="1">
    <citation type="submission" date="2019-07" db="EMBL/GenBank/DDBJ databases">
        <title>Insights of Desulfuromonas acetexigens electromicrobiology.</title>
        <authorList>
            <person name="Katuri K."/>
            <person name="Sapireddy V."/>
            <person name="Shaw D.R."/>
            <person name="Saikaly P."/>
        </authorList>
    </citation>
    <scope>NUCLEOTIDE SEQUENCE [LARGE SCALE GENOMIC DNA]</scope>
    <source>
        <strain evidence="4 5">2873</strain>
    </source>
</reference>
<evidence type="ECO:0000313" key="4">
    <source>
        <dbReference type="EMBL" id="TRO81187.1"/>
    </source>
</evidence>
<evidence type="ECO:0000313" key="5">
    <source>
        <dbReference type="Proteomes" id="UP000317155"/>
    </source>
</evidence>
<gene>
    <name evidence="4" type="ORF">FL622_09775</name>
</gene>
<dbReference type="PANTHER" id="PTHR38764:SF1">
    <property type="entry name" value="ACYL CARRIER PROTEIN PHOSPHODIESTERASE"/>
    <property type="match status" value="1"/>
</dbReference>
<dbReference type="PANTHER" id="PTHR38764">
    <property type="entry name" value="ACYL CARRIER PROTEIN PHOSPHODIESTERASE"/>
    <property type="match status" value="1"/>
</dbReference>
<dbReference type="Pfam" id="PF04336">
    <property type="entry name" value="ACP_PD"/>
    <property type="match status" value="1"/>
</dbReference>
<sequence length="235" mass="27488">MCTGRNLKSAGVWPSRWKNCNWLWSKGGASSAPIYWQQKKVDFLNYLFHLYLAEPTEASLLGGLLGDFVKGRLDDRWPEAIRRGIERHRGIDSFAQGNAVARRSLRRIDPSYRHCRSILVDVFYDHFLARNWHHHADIPLEQFAQRFYRILEKHHELLPPGLQRIALRMIAGRWLESYRDPETVEIVLQRLAGRLSRPTPLAQGGMELHRHYREFEQDFTEFLPQAVAHARTLPA</sequence>
<dbReference type="OrthoDB" id="8442777at2"/>
<organism evidence="4 5">
    <name type="scientific">Trichloromonas acetexigens</name>
    <dbReference type="NCBI Taxonomy" id="38815"/>
    <lineage>
        <taxon>Bacteria</taxon>
        <taxon>Pseudomonadati</taxon>
        <taxon>Thermodesulfobacteriota</taxon>
        <taxon>Desulfuromonadia</taxon>
        <taxon>Desulfuromonadales</taxon>
        <taxon>Trichloromonadaceae</taxon>
        <taxon>Trichloromonas</taxon>
    </lineage>
</organism>
<evidence type="ECO:0000256" key="3">
    <source>
        <dbReference type="ARBA" id="ARBA00023098"/>
    </source>
</evidence>
<keyword evidence="3" id="KW-0443">Lipid metabolism</keyword>
<comment type="caution">
    <text evidence="4">The sequence shown here is derived from an EMBL/GenBank/DDBJ whole genome shotgun (WGS) entry which is preliminary data.</text>
</comment>
<proteinExistence type="predicted"/>
<name>A0A550JDA4_9BACT</name>
<keyword evidence="1" id="KW-0444">Lipid biosynthesis</keyword>
<dbReference type="Proteomes" id="UP000317155">
    <property type="component" value="Unassembled WGS sequence"/>
</dbReference>
<dbReference type="EMBL" id="VJVV01000006">
    <property type="protein sequence ID" value="TRO81187.1"/>
    <property type="molecule type" value="Genomic_DNA"/>
</dbReference>